<dbReference type="FunFam" id="3.30.505.10:FF:000058">
    <property type="entry name" value="SH2 domain-containing adapter protein D"/>
    <property type="match status" value="1"/>
</dbReference>
<dbReference type="GO" id="GO:0001784">
    <property type="term" value="F:phosphotyrosine residue binding"/>
    <property type="evidence" value="ECO:0007669"/>
    <property type="project" value="TreeGrafter"/>
</dbReference>
<dbReference type="AlphaFoldDB" id="A0A7M7H965"/>
<dbReference type="PRINTS" id="PR00401">
    <property type="entry name" value="SH2DOMAIN"/>
</dbReference>
<evidence type="ECO:0000313" key="8">
    <source>
        <dbReference type="EnsemblMetazoa" id="XP_008212061"/>
    </source>
</evidence>
<feature type="compositionally biased region" description="Low complexity" evidence="6">
    <location>
        <begin position="391"/>
        <end position="439"/>
    </location>
</feature>
<feature type="region of interest" description="Disordered" evidence="6">
    <location>
        <begin position="323"/>
        <end position="464"/>
    </location>
</feature>
<dbReference type="InterPro" id="IPR036860">
    <property type="entry name" value="SH2_dom_sf"/>
</dbReference>
<dbReference type="InterPro" id="IPR051846">
    <property type="entry name" value="SH2_domain_adapters"/>
</dbReference>
<feature type="compositionally biased region" description="Basic residues" evidence="6">
    <location>
        <begin position="443"/>
        <end position="459"/>
    </location>
</feature>
<feature type="domain" description="SH2" evidence="7">
    <location>
        <begin position="772"/>
        <end position="868"/>
    </location>
</feature>
<evidence type="ECO:0000256" key="6">
    <source>
        <dbReference type="SAM" id="MobiDB-lite"/>
    </source>
</evidence>
<dbReference type="CTD" id="32202"/>
<feature type="compositionally biased region" description="Basic residues" evidence="6">
    <location>
        <begin position="46"/>
        <end position="58"/>
    </location>
</feature>
<keyword evidence="2 5" id="KW-0727">SH2 domain</keyword>
<feature type="compositionally biased region" description="Low complexity" evidence="6">
    <location>
        <begin position="671"/>
        <end position="686"/>
    </location>
</feature>
<organism evidence="8 9">
    <name type="scientific">Nasonia vitripennis</name>
    <name type="common">Parasitic wasp</name>
    <dbReference type="NCBI Taxonomy" id="7425"/>
    <lineage>
        <taxon>Eukaryota</taxon>
        <taxon>Metazoa</taxon>
        <taxon>Ecdysozoa</taxon>
        <taxon>Arthropoda</taxon>
        <taxon>Hexapoda</taxon>
        <taxon>Insecta</taxon>
        <taxon>Pterygota</taxon>
        <taxon>Neoptera</taxon>
        <taxon>Endopterygota</taxon>
        <taxon>Hymenoptera</taxon>
        <taxon>Apocrita</taxon>
        <taxon>Proctotrupomorpha</taxon>
        <taxon>Chalcidoidea</taxon>
        <taxon>Pteromalidae</taxon>
        <taxon>Pteromalinae</taxon>
        <taxon>Nasonia</taxon>
    </lineage>
</organism>
<comment type="function">
    <text evidence="3">May function as an adapter protein.</text>
</comment>
<accession>A0A7M7H965</accession>
<dbReference type="PROSITE" id="PS50001">
    <property type="entry name" value="SH2"/>
    <property type="match status" value="1"/>
</dbReference>
<protein>
    <recommendedName>
        <fullName evidence="4">SH2 domain-containing adapter protein D</fullName>
    </recommendedName>
</protein>
<dbReference type="PANTHER" id="PTHR15127:SF32">
    <property type="entry name" value="HEAVYWEIGHT, ISOFORM A"/>
    <property type="match status" value="1"/>
</dbReference>
<dbReference type="CDD" id="cd09945">
    <property type="entry name" value="SH2_SHB_SHD_SHE_SHF_like"/>
    <property type="match status" value="1"/>
</dbReference>
<evidence type="ECO:0000256" key="1">
    <source>
        <dbReference type="ARBA" id="ARBA00022553"/>
    </source>
</evidence>
<dbReference type="GeneID" id="100120618"/>
<dbReference type="Proteomes" id="UP000002358">
    <property type="component" value="Chromosome 2"/>
</dbReference>
<dbReference type="InterPro" id="IPR000980">
    <property type="entry name" value="SH2"/>
</dbReference>
<feature type="compositionally biased region" description="Pro residues" evidence="6">
    <location>
        <begin position="29"/>
        <end position="40"/>
    </location>
</feature>
<dbReference type="EnsemblMetazoa" id="XM_008213839">
    <property type="protein sequence ID" value="XP_008212061"/>
    <property type="gene ID" value="LOC100120618"/>
</dbReference>
<evidence type="ECO:0000256" key="4">
    <source>
        <dbReference type="ARBA" id="ARBA00074794"/>
    </source>
</evidence>
<feature type="region of interest" description="Disordered" evidence="6">
    <location>
        <begin position="479"/>
        <end position="525"/>
    </location>
</feature>
<dbReference type="KEGG" id="nvi:100120618"/>
<dbReference type="SUPFAM" id="SSF55550">
    <property type="entry name" value="SH2 domain"/>
    <property type="match status" value="1"/>
</dbReference>
<dbReference type="Gene3D" id="3.30.505.10">
    <property type="entry name" value="SH2 domain"/>
    <property type="match status" value="1"/>
</dbReference>
<feature type="region of interest" description="Disordered" evidence="6">
    <location>
        <begin position="668"/>
        <end position="690"/>
    </location>
</feature>
<reference evidence="8" key="1">
    <citation type="submission" date="2021-01" db="UniProtKB">
        <authorList>
            <consortium name="EnsemblMetazoa"/>
        </authorList>
    </citation>
    <scope>IDENTIFICATION</scope>
</reference>
<dbReference type="PANTHER" id="PTHR15127">
    <property type="entry name" value="HEAVYWEIGHT, ISOFORM A"/>
    <property type="match status" value="1"/>
</dbReference>
<keyword evidence="1" id="KW-0597">Phosphoprotein</keyword>
<evidence type="ECO:0000313" key="9">
    <source>
        <dbReference type="Proteomes" id="UP000002358"/>
    </source>
</evidence>
<feature type="compositionally biased region" description="Basic and acidic residues" evidence="6">
    <location>
        <begin position="107"/>
        <end position="122"/>
    </location>
</feature>
<feature type="compositionally biased region" description="Polar residues" evidence="6">
    <location>
        <begin position="200"/>
        <end position="218"/>
    </location>
</feature>
<sequence>MPPHRLLSHDLPTRVCTCLASAEEDELETPPPPAPLPPSAPARSSSTRHKVRKLRRSRRVEPQPIPIDDRDDEAGLEDEGDEEYEEEEEEEEMARQRQIYETAFDCKVSRSDDDLDDLDRITNHPLLISQIRNGSAAPLSRASSSTESSRQSQPTLQQTTHQASKEHRRKPGSALRPKAPILSRQQQQQQQQQQQPQQPSDGTIASLSQDIESLQMNSNDEKSNSPRASGRGYGTPSPPSTAPLPAKFHNNREHLLLNIRSAPNLPSQQQQEQQQRLKDMRLPVKSSLRAKENSPQSSENSILEIKGRPKSFAMESKELILEFKGRPLEASPPQRPRPRSLIREGKPVMEFKGRPHEAEQSTAEAARARREQQASLLEFKLRTSRRRAGYSSTESMATSSSGGSMESLRSSTSEGNRSTSSSESRHSTSLSSHSSDSGSANCFHHHGHHGHHGHHHGHHQQTGLSSFLTHHATKLHILSPISDKSSQEPASETSDNNRNNNSQKASPEELGNPTAEQQQQQQQQIVNASVVISNPTTPTDSSFKKRRTPQNKNLINLALQSSSSGDAEIQGSDSGISIESRAGIKCNKPFGFQPIKPPQLQLQQQQPQLDNINQMLDNEQELSDLPFDMPKLRRRRMLMQQDANTSGSATSVDLKDLPFDMPKLRRRLRCTQSTESSTSQASSSLSVRDVDPPPALFGGGLARPKMTLNLDGGNGVGNVGLSLAGDAGAGQQQLLGLKKPGGLNLGLSLELTASRGSADLVDVELPLERQGWYHGSITRIEAEAVLRLLREGSYLVRNSESTKQDYSLSLKSARGFMHMRIQKNEELNAYILGQFSKPFDSIPEMVRHFSINRLPIRGAEHMCLLHPVIAQLL</sequence>
<feature type="compositionally biased region" description="Polar residues" evidence="6">
    <location>
        <begin position="482"/>
        <end position="505"/>
    </location>
</feature>
<feature type="compositionally biased region" description="Acidic residues" evidence="6">
    <location>
        <begin position="69"/>
        <end position="92"/>
    </location>
</feature>
<evidence type="ECO:0000256" key="3">
    <source>
        <dbReference type="ARBA" id="ARBA00057390"/>
    </source>
</evidence>
<dbReference type="OrthoDB" id="5914531at2759"/>
<dbReference type="RefSeq" id="XP_008212061.1">
    <property type="nucleotide sequence ID" value="XM_008213839.3"/>
</dbReference>
<feature type="compositionally biased region" description="Basic and acidic residues" evidence="6">
    <location>
        <begin position="341"/>
        <end position="359"/>
    </location>
</feature>
<feature type="compositionally biased region" description="Low complexity" evidence="6">
    <location>
        <begin position="185"/>
        <end position="199"/>
    </location>
</feature>
<dbReference type="Pfam" id="PF00017">
    <property type="entry name" value="SH2"/>
    <property type="match status" value="1"/>
</dbReference>
<evidence type="ECO:0000256" key="5">
    <source>
        <dbReference type="PROSITE-ProRule" id="PRU00191"/>
    </source>
</evidence>
<keyword evidence="9" id="KW-1185">Reference proteome</keyword>
<proteinExistence type="predicted"/>
<dbReference type="SMART" id="SM00252">
    <property type="entry name" value="SH2"/>
    <property type="match status" value="1"/>
</dbReference>
<name>A0A7M7H965_NASVI</name>
<feature type="region of interest" description="Disordered" evidence="6">
    <location>
        <begin position="22"/>
        <end position="310"/>
    </location>
</feature>
<feature type="compositionally biased region" description="Low complexity" evidence="6">
    <location>
        <begin position="137"/>
        <end position="155"/>
    </location>
</feature>
<evidence type="ECO:0000259" key="7">
    <source>
        <dbReference type="PROSITE" id="PS50001"/>
    </source>
</evidence>
<evidence type="ECO:0000256" key="2">
    <source>
        <dbReference type="ARBA" id="ARBA00022999"/>
    </source>
</evidence>